<dbReference type="InterPro" id="IPR009233">
    <property type="entry name" value="Competence_ComX_Bacillus"/>
</dbReference>
<keyword evidence="5" id="KW-0449">Lipoprotein</keyword>
<keyword evidence="4" id="KW-0178">Competence</keyword>
<keyword evidence="6" id="KW-0636">Prenylation</keyword>
<dbReference type="EMBL" id="SKFG01000004">
    <property type="protein sequence ID" value="TCZ78932.1"/>
    <property type="molecule type" value="Genomic_DNA"/>
</dbReference>
<reference evidence="10 11" key="1">
    <citation type="submission" date="2019-03" db="EMBL/GenBank/DDBJ databases">
        <authorList>
            <person name="Kim M.K.M."/>
        </authorList>
    </citation>
    <scope>NUCLEOTIDE SEQUENCE [LARGE SCALE GENOMIC DNA]</scope>
    <source>
        <strain evidence="10 11">18JY21-1</strain>
    </source>
</reference>
<evidence type="ECO:0000256" key="2">
    <source>
        <dbReference type="ARBA" id="ARBA00022525"/>
    </source>
</evidence>
<dbReference type="AlphaFoldDB" id="A0A4V2WPD4"/>
<dbReference type="Pfam" id="PF05952">
    <property type="entry name" value="ComX"/>
    <property type="match status" value="1"/>
</dbReference>
<proteinExistence type="predicted"/>
<evidence type="ECO:0000256" key="4">
    <source>
        <dbReference type="ARBA" id="ARBA00023287"/>
    </source>
</evidence>
<evidence type="ECO:0000313" key="11">
    <source>
        <dbReference type="Proteomes" id="UP000295418"/>
    </source>
</evidence>
<evidence type="ECO:0000256" key="8">
    <source>
        <dbReference type="ARBA" id="ARBA00029545"/>
    </source>
</evidence>
<evidence type="ECO:0000256" key="7">
    <source>
        <dbReference type="ARBA" id="ARBA00029483"/>
    </source>
</evidence>
<evidence type="ECO:0000313" key="10">
    <source>
        <dbReference type="EMBL" id="TCZ78932.1"/>
    </source>
</evidence>
<sequence length="65" mass="7297">MVVKKMVDYLMRNREVVTLVANGRASLVGVTSKEQQALIEVIGSPLEDNRADSYKSSSHSMHWYA</sequence>
<evidence type="ECO:0000256" key="1">
    <source>
        <dbReference type="ARBA" id="ARBA00004613"/>
    </source>
</evidence>
<gene>
    <name evidence="10" type="primary">comX</name>
    <name evidence="10" type="ORF">E0485_07670</name>
</gene>
<name>A0A4V2WPD4_9BACL</name>
<protein>
    <recommendedName>
        <fullName evidence="8">ComX pheromone</fullName>
    </recommendedName>
    <alternativeName>
        <fullName evidence="9">Competence pheromone</fullName>
    </alternativeName>
</protein>
<evidence type="ECO:0000256" key="5">
    <source>
        <dbReference type="ARBA" id="ARBA00023288"/>
    </source>
</evidence>
<dbReference type="GO" id="GO:0005576">
    <property type="term" value="C:extracellular region"/>
    <property type="evidence" value="ECO:0007669"/>
    <property type="project" value="UniProtKB-SubCell"/>
</dbReference>
<evidence type="ECO:0000256" key="6">
    <source>
        <dbReference type="ARBA" id="ARBA00023289"/>
    </source>
</evidence>
<dbReference type="OrthoDB" id="2738762at2"/>
<organism evidence="10 11">
    <name type="scientific">Paenibacillus albiflavus</name>
    <dbReference type="NCBI Taxonomy" id="2545760"/>
    <lineage>
        <taxon>Bacteria</taxon>
        <taxon>Bacillati</taxon>
        <taxon>Bacillota</taxon>
        <taxon>Bacilli</taxon>
        <taxon>Bacillales</taxon>
        <taxon>Paenibacillaceae</taxon>
        <taxon>Paenibacillus</taxon>
    </lineage>
</organism>
<dbReference type="GO" id="GO:0005186">
    <property type="term" value="F:pheromone activity"/>
    <property type="evidence" value="ECO:0007669"/>
    <property type="project" value="UniProtKB-KW"/>
</dbReference>
<evidence type="ECO:0000256" key="3">
    <source>
        <dbReference type="ARBA" id="ARBA00023044"/>
    </source>
</evidence>
<dbReference type="GO" id="GO:0030420">
    <property type="term" value="P:establishment of competence for transformation"/>
    <property type="evidence" value="ECO:0007669"/>
    <property type="project" value="UniProtKB-KW"/>
</dbReference>
<keyword evidence="11" id="KW-1185">Reference proteome</keyword>
<comment type="subcellular location">
    <subcellularLocation>
        <location evidence="1">Secreted</location>
    </subcellularLocation>
</comment>
<evidence type="ECO:0000256" key="9">
    <source>
        <dbReference type="ARBA" id="ARBA00030321"/>
    </source>
</evidence>
<dbReference type="RefSeq" id="WP_132417383.1">
    <property type="nucleotide sequence ID" value="NZ_SKFG01000004.1"/>
</dbReference>
<comment type="caution">
    <text evidence="10">The sequence shown here is derived from an EMBL/GenBank/DDBJ whole genome shotgun (WGS) entry which is preliminary data.</text>
</comment>
<keyword evidence="3" id="KW-0588">Pheromone</keyword>
<dbReference type="Proteomes" id="UP000295418">
    <property type="component" value="Unassembled WGS sequence"/>
</dbReference>
<keyword evidence="2" id="KW-0964">Secreted</keyword>
<accession>A0A4V2WPD4</accession>
<comment type="subunit">
    <text evidence="7">Interacts directly with the sensor histidine kinase ComP and stimulates its activity.</text>
</comment>